<dbReference type="SUPFAM" id="SSF51735">
    <property type="entry name" value="NAD(P)-binding Rossmann-fold domains"/>
    <property type="match status" value="1"/>
</dbReference>
<dbReference type="InterPro" id="IPR013328">
    <property type="entry name" value="6PGD_dom2"/>
</dbReference>
<evidence type="ECO:0000256" key="2">
    <source>
        <dbReference type="ARBA" id="ARBA00012939"/>
    </source>
</evidence>
<feature type="domain" description="Mannitol dehydrogenase N-terminal" evidence="7">
    <location>
        <begin position="40"/>
        <end position="270"/>
    </location>
</feature>
<dbReference type="InterPro" id="IPR013131">
    <property type="entry name" value="Mannitol_DH_N"/>
</dbReference>
<evidence type="ECO:0000256" key="1">
    <source>
        <dbReference type="ARBA" id="ARBA00006541"/>
    </source>
</evidence>
<dbReference type="Gene3D" id="1.10.1040.10">
    <property type="entry name" value="N-(1-d-carboxylethyl)-l-norvaline Dehydrogenase, domain 2"/>
    <property type="match status" value="1"/>
</dbReference>
<comment type="similarity">
    <text evidence="1">Belongs to the mannitol dehydrogenase family.</text>
</comment>
<dbReference type="Pfam" id="PF08125">
    <property type="entry name" value="Mannitol_dh_C"/>
    <property type="match status" value="1"/>
</dbReference>
<dbReference type="Proteomes" id="UP001183176">
    <property type="component" value="Unassembled WGS sequence"/>
</dbReference>
<dbReference type="EMBL" id="JAVREH010000004">
    <property type="protein sequence ID" value="MDT0260639.1"/>
    <property type="molecule type" value="Genomic_DNA"/>
</dbReference>
<evidence type="ECO:0000256" key="3">
    <source>
        <dbReference type="ARBA" id="ARBA00016219"/>
    </source>
</evidence>
<evidence type="ECO:0000259" key="7">
    <source>
        <dbReference type="Pfam" id="PF01232"/>
    </source>
</evidence>
<dbReference type="Pfam" id="PF01232">
    <property type="entry name" value="Mannitol_dh"/>
    <property type="match status" value="1"/>
</dbReference>
<dbReference type="RefSeq" id="WP_311421796.1">
    <property type="nucleotide sequence ID" value="NZ_JAVREH010000004.1"/>
</dbReference>
<evidence type="ECO:0000313" key="9">
    <source>
        <dbReference type="EMBL" id="MDT0260639.1"/>
    </source>
</evidence>
<dbReference type="InterPro" id="IPR023027">
    <property type="entry name" value="Mannitol_DH_CS"/>
</dbReference>
<dbReference type="InterPro" id="IPR000669">
    <property type="entry name" value="Mannitol_DH"/>
</dbReference>
<dbReference type="PROSITE" id="PS00974">
    <property type="entry name" value="MANNITOL_DHGENASE"/>
    <property type="match status" value="1"/>
</dbReference>
<comment type="caution">
    <text evidence="9">The sequence shown here is derived from an EMBL/GenBank/DDBJ whole genome shotgun (WGS) entry which is preliminary data.</text>
</comment>
<evidence type="ECO:0000259" key="8">
    <source>
        <dbReference type="Pfam" id="PF08125"/>
    </source>
</evidence>
<dbReference type="PANTHER" id="PTHR43362:SF1">
    <property type="entry name" value="MANNITOL DEHYDROGENASE 2-RELATED"/>
    <property type="match status" value="1"/>
</dbReference>
<keyword evidence="5" id="KW-0520">NAD</keyword>
<keyword evidence="4 9" id="KW-0560">Oxidoreductase</keyword>
<evidence type="ECO:0000313" key="10">
    <source>
        <dbReference type="Proteomes" id="UP001183176"/>
    </source>
</evidence>
<organism evidence="9 10">
    <name type="scientific">Jatrophihabitans lederbergiae</name>
    <dbReference type="NCBI Taxonomy" id="3075547"/>
    <lineage>
        <taxon>Bacteria</taxon>
        <taxon>Bacillati</taxon>
        <taxon>Actinomycetota</taxon>
        <taxon>Actinomycetes</taxon>
        <taxon>Jatrophihabitantales</taxon>
        <taxon>Jatrophihabitantaceae</taxon>
        <taxon>Jatrophihabitans</taxon>
    </lineage>
</organism>
<dbReference type="PRINTS" id="PR00084">
    <property type="entry name" value="MTLDHDRGNASE"/>
</dbReference>
<proteinExistence type="inferred from homology"/>
<dbReference type="PANTHER" id="PTHR43362">
    <property type="entry name" value="MANNITOL DEHYDROGENASE DSF1-RELATED"/>
    <property type="match status" value="1"/>
</dbReference>
<keyword evidence="10" id="KW-1185">Reference proteome</keyword>
<dbReference type="EC" id="1.1.1.17" evidence="2"/>
<name>A0ABU2J6M1_9ACTN</name>
<dbReference type="InterPro" id="IPR050988">
    <property type="entry name" value="Mannitol_DH/Oxidoreductase"/>
</dbReference>
<feature type="domain" description="Mannitol dehydrogenase C-terminal" evidence="8">
    <location>
        <begin position="279"/>
        <end position="463"/>
    </location>
</feature>
<evidence type="ECO:0000256" key="6">
    <source>
        <dbReference type="ARBA" id="ARBA00048615"/>
    </source>
</evidence>
<evidence type="ECO:0000256" key="5">
    <source>
        <dbReference type="ARBA" id="ARBA00023027"/>
    </source>
</evidence>
<protein>
    <recommendedName>
        <fullName evidence="3">Mannitol-1-phosphate 5-dehydrogenase</fullName>
        <ecNumber evidence="2">1.1.1.17</ecNumber>
    </recommendedName>
</protein>
<dbReference type="InterPro" id="IPR013118">
    <property type="entry name" value="Mannitol_DH_C"/>
</dbReference>
<dbReference type="InterPro" id="IPR008927">
    <property type="entry name" value="6-PGluconate_DH-like_C_sf"/>
</dbReference>
<dbReference type="InterPro" id="IPR036291">
    <property type="entry name" value="NAD(P)-bd_dom_sf"/>
</dbReference>
<dbReference type="SUPFAM" id="SSF48179">
    <property type="entry name" value="6-phosphogluconate dehydrogenase C-terminal domain-like"/>
    <property type="match status" value="1"/>
</dbReference>
<comment type="catalytic activity">
    <reaction evidence="6">
        <text>D-mannitol 1-phosphate + NAD(+) = beta-D-fructose 6-phosphate + NADH + H(+)</text>
        <dbReference type="Rhea" id="RHEA:19661"/>
        <dbReference type="ChEBI" id="CHEBI:15378"/>
        <dbReference type="ChEBI" id="CHEBI:57540"/>
        <dbReference type="ChEBI" id="CHEBI:57634"/>
        <dbReference type="ChEBI" id="CHEBI:57945"/>
        <dbReference type="ChEBI" id="CHEBI:61381"/>
        <dbReference type="EC" id="1.1.1.17"/>
    </reaction>
</comment>
<accession>A0ABU2J6M1</accession>
<reference evidence="10" key="1">
    <citation type="submission" date="2023-07" db="EMBL/GenBank/DDBJ databases">
        <title>30 novel species of actinomycetes from the DSMZ collection.</title>
        <authorList>
            <person name="Nouioui I."/>
        </authorList>
    </citation>
    <scope>NUCLEOTIDE SEQUENCE [LARGE SCALE GENOMIC DNA]</scope>
    <source>
        <strain evidence="10">DSM 44399</strain>
    </source>
</reference>
<evidence type="ECO:0000256" key="4">
    <source>
        <dbReference type="ARBA" id="ARBA00023002"/>
    </source>
</evidence>
<gene>
    <name evidence="9" type="ORF">RM423_04455</name>
</gene>
<sequence>MTESPNSAVLTPLPLTEETLHQHPETVLVPAYDRSALAPAVVHVGVGGFHRAHQAVYFDELARRGITDWGVVGIGMHRRKMGEVLGVQDNLFTVVERGTEQSSARVVGAMVDYLLLSEQRDAVSQRLRDPRTRLVTLTVTGDGYTVPDSAEAAENSIFPVLVEALDERRKAGVAPFTVLSCDNLPDSGEVARQAVLGCAGSSDPELTSWIEAEVAFPGGMVDRITPSTSPEERDRIEQEFHVADQWPVITEPFAQWVIEDRFCNGRPPLDQVGVRFVDDVAPYKLIKSRLLNGSHCALGYLGSLAGYERSDEAMADPVIAAFLEKLMRDEVAPLLPPDVPGMELEEYCTSLLARLANAAIGDQLSRLAGRGTTKMPDYVLPSLFDARAKGSPSGLLTLVVAGWLRYVRGVDLAGERFEFKDARGDELRALAEDSEGDPRLLLALTDIFDGLSGNEEFAAEVQRLMAMIDDQGVQGTMNSVLHSQ</sequence>
<dbReference type="GO" id="GO:0016491">
    <property type="term" value="F:oxidoreductase activity"/>
    <property type="evidence" value="ECO:0007669"/>
    <property type="project" value="UniProtKB-KW"/>
</dbReference>
<dbReference type="Gene3D" id="3.40.50.720">
    <property type="entry name" value="NAD(P)-binding Rossmann-like Domain"/>
    <property type="match status" value="1"/>
</dbReference>